<keyword evidence="3" id="KW-1185">Reference proteome</keyword>
<gene>
    <name evidence="2" type="ORF">Daus18300_006871</name>
</gene>
<feature type="compositionally biased region" description="Basic and acidic residues" evidence="1">
    <location>
        <begin position="128"/>
        <end position="140"/>
    </location>
</feature>
<evidence type="ECO:0008006" key="4">
    <source>
        <dbReference type="Google" id="ProtNLM"/>
    </source>
</evidence>
<evidence type="ECO:0000313" key="2">
    <source>
        <dbReference type="EMBL" id="KAL1866207.1"/>
    </source>
</evidence>
<feature type="compositionally biased region" description="Basic and acidic residues" evidence="1">
    <location>
        <begin position="192"/>
        <end position="207"/>
    </location>
</feature>
<evidence type="ECO:0000256" key="1">
    <source>
        <dbReference type="SAM" id="MobiDB-lite"/>
    </source>
</evidence>
<feature type="region of interest" description="Disordered" evidence="1">
    <location>
        <begin position="1"/>
        <end position="24"/>
    </location>
</feature>
<evidence type="ECO:0000313" key="3">
    <source>
        <dbReference type="Proteomes" id="UP001583177"/>
    </source>
</evidence>
<feature type="compositionally biased region" description="Polar residues" evidence="1">
    <location>
        <begin position="1"/>
        <end position="10"/>
    </location>
</feature>
<protein>
    <recommendedName>
        <fullName evidence="4">Clr5 domain-containing protein</fullName>
    </recommendedName>
</protein>
<dbReference type="EMBL" id="JAWRVE010000057">
    <property type="protein sequence ID" value="KAL1866207.1"/>
    <property type="molecule type" value="Genomic_DNA"/>
</dbReference>
<proteinExistence type="predicted"/>
<accession>A0ABR3WRA4</accession>
<comment type="caution">
    <text evidence="2">The sequence shown here is derived from an EMBL/GenBank/DDBJ whole genome shotgun (WGS) entry which is preliminary data.</text>
</comment>
<feature type="region of interest" description="Disordered" evidence="1">
    <location>
        <begin position="128"/>
        <end position="169"/>
    </location>
</feature>
<dbReference type="Proteomes" id="UP001583177">
    <property type="component" value="Unassembled WGS sequence"/>
</dbReference>
<name>A0ABR3WRA4_9PEZI</name>
<feature type="compositionally biased region" description="Basic and acidic residues" evidence="1">
    <location>
        <begin position="147"/>
        <end position="169"/>
    </location>
</feature>
<sequence length="341" mass="38187">MSERTYSPSYDSPEPEGPRTPPHKWNHFEVRALVCLIIKGEHRVSKDPMYITDILNRALNPASSGKKPAYNRDIPHDEVQEMLKRILLKKMHAVDVSERNVRSQVTRVKVNAFMRNLGFDGSKEEWKSGRAKEARVENQKRLTRYMIRKEGRRPSPRSQDETGRRRMLLREPRAKRLLRGWGIGASFWEGGSHGEQRSRNKNKDRDSSSSSETVVDPADIPYISDEAPPTPAGYALGRNDDSVIVRNKPGRSVATWAGGFAPAKATPMTSSIAPASMYGAGVSQHAPMLDYGSYGGFDGLYDLQQPPYQWDGGEQDGMWYGADAAGGQRLSTSSQFVGRKF</sequence>
<organism evidence="2 3">
    <name type="scientific">Diaporthe australafricana</name>
    <dbReference type="NCBI Taxonomy" id="127596"/>
    <lineage>
        <taxon>Eukaryota</taxon>
        <taxon>Fungi</taxon>
        <taxon>Dikarya</taxon>
        <taxon>Ascomycota</taxon>
        <taxon>Pezizomycotina</taxon>
        <taxon>Sordariomycetes</taxon>
        <taxon>Sordariomycetidae</taxon>
        <taxon>Diaporthales</taxon>
        <taxon>Diaporthaceae</taxon>
        <taxon>Diaporthe</taxon>
    </lineage>
</organism>
<feature type="region of interest" description="Disordered" evidence="1">
    <location>
        <begin position="189"/>
        <end position="229"/>
    </location>
</feature>
<reference evidence="2 3" key="1">
    <citation type="journal article" date="2024" name="IMA Fungus">
        <title>IMA Genome - F19 : A genome assembly and annotation guide to empower mycologists, including annotated draft genome sequences of Ceratocystis pirilliformis, Diaporthe australafricana, Fusarium ophioides, Paecilomyces lecythidis, and Sporothrix stenoceras.</title>
        <authorList>
            <person name="Aylward J."/>
            <person name="Wilson A.M."/>
            <person name="Visagie C.M."/>
            <person name="Spraker J."/>
            <person name="Barnes I."/>
            <person name="Buitendag C."/>
            <person name="Ceriani C."/>
            <person name="Del Mar Angel L."/>
            <person name="du Plessis D."/>
            <person name="Fuchs T."/>
            <person name="Gasser K."/>
            <person name="Kramer D."/>
            <person name="Li W."/>
            <person name="Munsamy K."/>
            <person name="Piso A."/>
            <person name="Price J.L."/>
            <person name="Sonnekus B."/>
            <person name="Thomas C."/>
            <person name="van der Nest A."/>
            <person name="van Dijk A."/>
            <person name="van Heerden A."/>
            <person name="van Vuuren N."/>
            <person name="Yilmaz N."/>
            <person name="Duong T.A."/>
            <person name="van der Merwe N.A."/>
            <person name="Wingfield M.J."/>
            <person name="Wingfield B.D."/>
        </authorList>
    </citation>
    <scope>NUCLEOTIDE SEQUENCE [LARGE SCALE GENOMIC DNA]</scope>
    <source>
        <strain evidence="2 3">CMW 18300</strain>
    </source>
</reference>